<dbReference type="Gene3D" id="3.10.450.730">
    <property type="entry name" value="BLIP domain"/>
    <property type="match status" value="1"/>
</dbReference>
<reference evidence="1 2" key="1">
    <citation type="submission" date="2019-10" db="EMBL/GenBank/DDBJ databases">
        <title>Genomic and transcriptomic insights into the perfect genentic adaptation of a filamentous nitrogen-fixing cyanobacterium to rice fields.</title>
        <authorList>
            <person name="Chen Z."/>
        </authorList>
    </citation>
    <scope>NUCLEOTIDE SEQUENCE [LARGE SCALE GENOMIC DNA]</scope>
    <source>
        <strain evidence="1">CCNUC1</strain>
    </source>
</reference>
<dbReference type="RefSeq" id="WP_152589159.1">
    <property type="nucleotide sequence ID" value="NZ_CP045226.1"/>
</dbReference>
<keyword evidence="2" id="KW-1185">Reference proteome</keyword>
<name>A0A5P8VZC6_9NOSO</name>
<dbReference type="KEGG" id="nsh:GXM_03158"/>
<accession>A0A5P8VZC6</accession>
<dbReference type="AlphaFoldDB" id="A0A5P8VZC6"/>
<proteinExistence type="predicted"/>
<evidence type="ECO:0000313" key="1">
    <source>
        <dbReference type="EMBL" id="QFS45681.1"/>
    </source>
</evidence>
<protein>
    <submittedName>
        <fullName evidence="1">Uncharacterized protein</fullName>
    </submittedName>
</protein>
<dbReference type="Proteomes" id="UP000326678">
    <property type="component" value="Chromosome Gxm1"/>
</dbReference>
<sequence length="151" mass="17790">MKYSIFLAVALLAWIAFFYSHRVFSITQMPTSFINSMFKVFNQNTNETIQIQQINLSSEIRENLYNSISTGMSYDEVRSILGWDGILIYENNIDSPDGQIHEKIYQWNNQDVYLTDYESQRSDINPYWSFTLRFQNDILINKASFNPIRLG</sequence>
<dbReference type="EMBL" id="CP045226">
    <property type="protein sequence ID" value="QFS45681.1"/>
    <property type="molecule type" value="Genomic_DNA"/>
</dbReference>
<gene>
    <name evidence="1" type="ORF">GXM_03158</name>
</gene>
<organism evidence="1 2">
    <name type="scientific">Nostoc sphaeroides CCNUC1</name>
    <dbReference type="NCBI Taxonomy" id="2653204"/>
    <lineage>
        <taxon>Bacteria</taxon>
        <taxon>Bacillati</taxon>
        <taxon>Cyanobacteriota</taxon>
        <taxon>Cyanophyceae</taxon>
        <taxon>Nostocales</taxon>
        <taxon>Nostocaceae</taxon>
        <taxon>Nostoc</taxon>
    </lineage>
</organism>
<evidence type="ECO:0000313" key="2">
    <source>
        <dbReference type="Proteomes" id="UP000326678"/>
    </source>
</evidence>